<feature type="transmembrane region" description="Helical" evidence="8">
    <location>
        <begin position="12"/>
        <end position="33"/>
    </location>
</feature>
<dbReference type="GO" id="GO:0016020">
    <property type="term" value="C:membrane"/>
    <property type="evidence" value="ECO:0007669"/>
    <property type="project" value="UniProtKB-SubCell"/>
</dbReference>
<organism evidence="10 11">
    <name type="scientific">Sagittula stellata (strain ATCC 700073 / DSM 11524 / E-37)</name>
    <dbReference type="NCBI Taxonomy" id="388399"/>
    <lineage>
        <taxon>Bacteria</taxon>
        <taxon>Pseudomonadati</taxon>
        <taxon>Pseudomonadota</taxon>
        <taxon>Alphaproteobacteria</taxon>
        <taxon>Rhodobacterales</taxon>
        <taxon>Roseobacteraceae</taxon>
        <taxon>Sagittula</taxon>
    </lineage>
</organism>
<protein>
    <submittedName>
        <fullName evidence="10">Rhomboid family protein</fullName>
    </submittedName>
</protein>
<keyword evidence="11" id="KW-1185">Reference proteome</keyword>
<comment type="caution">
    <text evidence="10">The sequence shown here is derived from an EMBL/GenBank/DDBJ whole genome shotgun (WGS) entry which is preliminary data.</text>
</comment>
<accession>A3K9A2</accession>
<keyword evidence="2" id="KW-0645">Protease</keyword>
<keyword evidence="3 8" id="KW-0812">Transmembrane</keyword>
<keyword evidence="4" id="KW-0378">Hydrolase</keyword>
<evidence type="ECO:0000256" key="4">
    <source>
        <dbReference type="ARBA" id="ARBA00022801"/>
    </source>
</evidence>
<dbReference type="InterPro" id="IPR035952">
    <property type="entry name" value="Rhomboid-like_sf"/>
</dbReference>
<keyword evidence="5" id="KW-0720">Serine protease</keyword>
<dbReference type="RefSeq" id="WP_005862900.1">
    <property type="nucleotide sequence ID" value="NZ_AAYA01000017.1"/>
</dbReference>
<feature type="transmembrane region" description="Helical" evidence="8">
    <location>
        <begin position="139"/>
        <end position="159"/>
    </location>
</feature>
<dbReference type="GO" id="GO:0006508">
    <property type="term" value="P:proteolysis"/>
    <property type="evidence" value="ECO:0007669"/>
    <property type="project" value="UniProtKB-KW"/>
</dbReference>
<dbReference type="SUPFAM" id="SSF144091">
    <property type="entry name" value="Rhomboid-like"/>
    <property type="match status" value="1"/>
</dbReference>
<evidence type="ECO:0000259" key="9">
    <source>
        <dbReference type="Pfam" id="PF01694"/>
    </source>
</evidence>
<dbReference type="InterPro" id="IPR002610">
    <property type="entry name" value="Peptidase_S54_rhomboid-like"/>
</dbReference>
<dbReference type="eggNOG" id="COG0705">
    <property type="taxonomic scope" value="Bacteria"/>
</dbReference>
<evidence type="ECO:0000256" key="6">
    <source>
        <dbReference type="ARBA" id="ARBA00022989"/>
    </source>
</evidence>
<reference evidence="10 11" key="1">
    <citation type="submission" date="2006-06" db="EMBL/GenBank/DDBJ databases">
        <authorList>
            <person name="Moran M.A."/>
            <person name="Ferriera S."/>
            <person name="Johnson J."/>
            <person name="Kravitz S."/>
            <person name="Beeson K."/>
            <person name="Sutton G."/>
            <person name="Rogers Y.-H."/>
            <person name="Friedman R."/>
            <person name="Frazier M."/>
            <person name="Venter J.C."/>
        </authorList>
    </citation>
    <scope>NUCLEOTIDE SEQUENCE [LARGE SCALE GENOMIC DNA]</scope>
    <source>
        <strain evidence="10 11">E-37</strain>
    </source>
</reference>
<dbReference type="Gene3D" id="1.20.1540.10">
    <property type="entry name" value="Rhomboid-like"/>
    <property type="match status" value="1"/>
</dbReference>
<keyword evidence="6 8" id="KW-1133">Transmembrane helix</keyword>
<keyword evidence="7 8" id="KW-0472">Membrane</keyword>
<feature type="transmembrane region" description="Helical" evidence="8">
    <location>
        <begin position="113"/>
        <end position="133"/>
    </location>
</feature>
<evidence type="ECO:0000256" key="8">
    <source>
        <dbReference type="SAM" id="Phobius"/>
    </source>
</evidence>
<name>A3K9A2_SAGS3</name>
<dbReference type="OrthoDB" id="7836448at2"/>
<dbReference type="EMBL" id="AAYA01000017">
    <property type="protein sequence ID" value="EBA06274.1"/>
    <property type="molecule type" value="Genomic_DNA"/>
</dbReference>
<dbReference type="Proteomes" id="UP000005713">
    <property type="component" value="Unassembled WGS sequence"/>
</dbReference>
<evidence type="ECO:0000313" key="11">
    <source>
        <dbReference type="Proteomes" id="UP000005713"/>
    </source>
</evidence>
<dbReference type="PANTHER" id="PTHR22936">
    <property type="entry name" value="RHOMBOID-RELATED"/>
    <property type="match status" value="1"/>
</dbReference>
<dbReference type="PANTHER" id="PTHR22936:SF69">
    <property type="entry name" value="RHOMBOID-LIKE PROTEIN"/>
    <property type="match status" value="1"/>
</dbReference>
<dbReference type="AlphaFoldDB" id="A3K9A2"/>
<proteinExistence type="predicted"/>
<comment type="subcellular location">
    <subcellularLocation>
        <location evidence="1">Membrane</location>
        <topology evidence="1">Multi-pass membrane protein</topology>
    </subcellularLocation>
</comment>
<evidence type="ECO:0000256" key="5">
    <source>
        <dbReference type="ARBA" id="ARBA00022825"/>
    </source>
</evidence>
<evidence type="ECO:0000256" key="3">
    <source>
        <dbReference type="ARBA" id="ARBA00022692"/>
    </source>
</evidence>
<dbReference type="Pfam" id="PF01694">
    <property type="entry name" value="Rhomboid"/>
    <property type="match status" value="1"/>
</dbReference>
<feature type="transmembrane region" description="Helical" evidence="8">
    <location>
        <begin position="195"/>
        <end position="217"/>
    </location>
</feature>
<sequence length="229" mass="25197">MTHPHNEAPVNPLPPVVAAMFLVLLGIEAFFSLSDMGMIGGRDAVGLRFSYIERFGFSGQVFDWMLENGRYPPEHLIRFVSYPFLHGSFYEALFGMVFLLAMGKIVTESMGPLAFVAIFFVSAVVGAVCFGLFSNDPWLVGAYPSDFGLIGGFTYLLWLRLGQEGGPQMRAFGLIGMLMGIRLVFGLLFGTDDTWIADLAGFFAGFLLAVVMVPGGWRRFLHRVRGGRG</sequence>
<dbReference type="GO" id="GO:0004252">
    <property type="term" value="F:serine-type endopeptidase activity"/>
    <property type="evidence" value="ECO:0007669"/>
    <property type="project" value="InterPro"/>
</dbReference>
<feature type="domain" description="Peptidase S54 rhomboid" evidence="9">
    <location>
        <begin position="74"/>
        <end position="213"/>
    </location>
</feature>
<evidence type="ECO:0000313" key="10">
    <source>
        <dbReference type="EMBL" id="EBA06274.1"/>
    </source>
</evidence>
<gene>
    <name evidence="10" type="ORF">SSE37_15366</name>
</gene>
<dbReference type="InterPro" id="IPR022764">
    <property type="entry name" value="Peptidase_S54_rhomboid_dom"/>
</dbReference>
<evidence type="ECO:0000256" key="7">
    <source>
        <dbReference type="ARBA" id="ARBA00023136"/>
    </source>
</evidence>
<feature type="transmembrane region" description="Helical" evidence="8">
    <location>
        <begin position="171"/>
        <end position="189"/>
    </location>
</feature>
<evidence type="ECO:0000256" key="1">
    <source>
        <dbReference type="ARBA" id="ARBA00004141"/>
    </source>
</evidence>
<evidence type="ECO:0000256" key="2">
    <source>
        <dbReference type="ARBA" id="ARBA00022670"/>
    </source>
</evidence>